<organism evidence="6 7">
    <name type="scientific">Mariprofundus aestuarium</name>
    <dbReference type="NCBI Taxonomy" id="1921086"/>
    <lineage>
        <taxon>Bacteria</taxon>
        <taxon>Pseudomonadati</taxon>
        <taxon>Pseudomonadota</taxon>
        <taxon>Candidatius Mariprofundia</taxon>
        <taxon>Mariprofundales</taxon>
        <taxon>Mariprofundaceae</taxon>
        <taxon>Mariprofundus</taxon>
    </lineage>
</organism>
<feature type="domain" description="PAS" evidence="2">
    <location>
        <begin position="256"/>
        <end position="333"/>
    </location>
</feature>
<dbReference type="FunFam" id="3.30.70.270:FF:000001">
    <property type="entry name" value="Diguanylate cyclase domain protein"/>
    <property type="match status" value="1"/>
</dbReference>
<dbReference type="CDD" id="cd00130">
    <property type="entry name" value="PAS"/>
    <property type="match status" value="2"/>
</dbReference>
<dbReference type="InterPro" id="IPR001610">
    <property type="entry name" value="PAC"/>
</dbReference>
<dbReference type="GO" id="GO:0016020">
    <property type="term" value="C:membrane"/>
    <property type="evidence" value="ECO:0007669"/>
    <property type="project" value="InterPro"/>
</dbReference>
<dbReference type="Gene3D" id="3.30.70.270">
    <property type="match status" value="1"/>
</dbReference>
<feature type="domain" description="HAMP" evidence="4">
    <location>
        <begin position="203"/>
        <end position="255"/>
    </location>
</feature>
<evidence type="ECO:0000259" key="2">
    <source>
        <dbReference type="PROSITE" id="PS50112"/>
    </source>
</evidence>
<evidence type="ECO:0000313" key="6">
    <source>
        <dbReference type="EMBL" id="ATX79329.1"/>
    </source>
</evidence>
<keyword evidence="7" id="KW-1185">Reference proteome</keyword>
<protein>
    <submittedName>
        <fullName evidence="6">PAS domain S-box-containing protein/diguanylate cyclase (GGDEF) domain-containing protein</fullName>
    </submittedName>
</protein>
<dbReference type="SMART" id="SM00091">
    <property type="entry name" value="PAS"/>
    <property type="match status" value="2"/>
</dbReference>
<keyword evidence="1" id="KW-0472">Membrane</keyword>
<dbReference type="InterPro" id="IPR035965">
    <property type="entry name" value="PAS-like_dom_sf"/>
</dbReference>
<dbReference type="CDD" id="cd01949">
    <property type="entry name" value="GGDEF"/>
    <property type="match status" value="1"/>
</dbReference>
<evidence type="ECO:0000313" key="7">
    <source>
        <dbReference type="Proteomes" id="UP000231701"/>
    </source>
</evidence>
<dbReference type="Pfam" id="PF00672">
    <property type="entry name" value="HAMP"/>
    <property type="match status" value="1"/>
</dbReference>
<dbReference type="Gene3D" id="3.30.450.290">
    <property type="match status" value="1"/>
</dbReference>
<feature type="domain" description="PAS" evidence="2">
    <location>
        <begin position="377"/>
        <end position="423"/>
    </location>
</feature>
<dbReference type="KEGG" id="maes:Ga0123461_0909"/>
<evidence type="ECO:0000259" key="3">
    <source>
        <dbReference type="PROSITE" id="PS50113"/>
    </source>
</evidence>
<dbReference type="EMBL" id="CP018799">
    <property type="protein sequence ID" value="ATX79329.1"/>
    <property type="molecule type" value="Genomic_DNA"/>
</dbReference>
<dbReference type="PROSITE" id="PS50887">
    <property type="entry name" value="GGDEF"/>
    <property type="match status" value="1"/>
</dbReference>
<dbReference type="GO" id="GO:0007165">
    <property type="term" value="P:signal transduction"/>
    <property type="evidence" value="ECO:0007669"/>
    <property type="project" value="InterPro"/>
</dbReference>
<feature type="domain" description="PAC" evidence="3">
    <location>
        <begin position="450"/>
        <end position="502"/>
    </location>
</feature>
<dbReference type="InterPro" id="IPR000700">
    <property type="entry name" value="PAS-assoc_C"/>
</dbReference>
<dbReference type="SMART" id="SM00304">
    <property type="entry name" value="HAMP"/>
    <property type="match status" value="1"/>
</dbReference>
<dbReference type="SMART" id="SM00267">
    <property type="entry name" value="GGDEF"/>
    <property type="match status" value="1"/>
</dbReference>
<dbReference type="PROSITE" id="PS50885">
    <property type="entry name" value="HAMP"/>
    <property type="match status" value="1"/>
</dbReference>
<dbReference type="AlphaFoldDB" id="A0A2K8KZI9"/>
<dbReference type="InterPro" id="IPR000014">
    <property type="entry name" value="PAS"/>
</dbReference>
<dbReference type="InterPro" id="IPR052163">
    <property type="entry name" value="DGC-Regulatory_Protein"/>
</dbReference>
<dbReference type="InterPro" id="IPR003660">
    <property type="entry name" value="HAMP_dom"/>
</dbReference>
<accession>A0A2K8KZI9</accession>
<dbReference type="InterPro" id="IPR000160">
    <property type="entry name" value="GGDEF_dom"/>
</dbReference>
<dbReference type="Gene3D" id="3.30.450.20">
    <property type="entry name" value="PAS domain"/>
    <property type="match status" value="2"/>
</dbReference>
<dbReference type="CDD" id="cd06225">
    <property type="entry name" value="HAMP"/>
    <property type="match status" value="1"/>
</dbReference>
<evidence type="ECO:0000256" key="1">
    <source>
        <dbReference type="SAM" id="Phobius"/>
    </source>
</evidence>
<gene>
    <name evidence="6" type="ORF">Ga0123461_0909</name>
</gene>
<keyword evidence="1" id="KW-1133">Transmembrane helix</keyword>
<keyword evidence="1" id="KW-0812">Transmembrane</keyword>
<dbReference type="InterPro" id="IPR043128">
    <property type="entry name" value="Rev_trsase/Diguanyl_cyclase"/>
</dbReference>
<dbReference type="PROSITE" id="PS50113">
    <property type="entry name" value="PAC"/>
    <property type="match status" value="2"/>
</dbReference>
<proteinExistence type="predicted"/>
<dbReference type="Gene3D" id="1.10.8.500">
    <property type="entry name" value="HAMP domain in histidine kinase"/>
    <property type="match status" value="1"/>
</dbReference>
<feature type="domain" description="GGDEF" evidence="5">
    <location>
        <begin position="534"/>
        <end position="667"/>
    </location>
</feature>
<dbReference type="PANTHER" id="PTHR46663">
    <property type="entry name" value="DIGUANYLATE CYCLASE DGCT-RELATED"/>
    <property type="match status" value="1"/>
</dbReference>
<dbReference type="SUPFAM" id="SSF55785">
    <property type="entry name" value="PYP-like sensor domain (PAS domain)"/>
    <property type="match status" value="2"/>
</dbReference>
<dbReference type="SUPFAM" id="SSF55073">
    <property type="entry name" value="Nucleotide cyclase"/>
    <property type="match status" value="1"/>
</dbReference>
<sequence length="673" mass="75094">MLLLATFAVSQYLLFTEQQESIYQEEVERASFMADGLSNSLQTLMLSGNASYAIDWLDRISESPELLTVQVLRKDQTEAFLDGQTLNNVNAHLESELFSRPLRSPRKVTDIDATSFAKVVNGQQFNELNEATGELTFLLPINAGDECMSCHGYDASKVRGVLRITTSVAHAQERIEQARSDTIFYGLSVAFVIGLLLSLFIRRQILGPLEHLTEAATDIAEGDLNTRVNLLTRTEIGKLGESFNHMTDALKRSTVSREYFETIMSSMGEMLFVTDTEYKIEFANPAALTTLGHELEELTGTPLESLISGDIELTPEEEKQLAKNGEIKSIEREFLHKSGHKIPVLITVTIMQQGENAACQIVHAGRDITRQKRTERDLRLAAKVMESDSNAILVCDDKANIVLVNPAFCDITGYSREEVIGNNPRILSSGRQTVDFYRKMWSTLHSEGMWAGEIWNKRKNGEVYPEWLSITAVRNDAGEISNFVSIFYDISEQKNIEQRLSHMAHHDQLTGLPNRTLFTDRLEHALAHAIRDKYKVGLMFIDIDGFKAINDNFGHDVGDALLIEIANRLGELVRSADTVARVGGDEFIIILENLIDLEDMVQVADKILKCFSTPTMAAEIACDIGCSIGIAIGPDDSQNADELVKKADTAMYLAKTSGKQQYRIYNRDCIAAD</sequence>
<dbReference type="SMART" id="SM00086">
    <property type="entry name" value="PAC"/>
    <property type="match status" value="2"/>
</dbReference>
<dbReference type="SUPFAM" id="SSF158472">
    <property type="entry name" value="HAMP domain-like"/>
    <property type="match status" value="1"/>
</dbReference>
<reference evidence="6 7" key="1">
    <citation type="submission" date="2016-12" db="EMBL/GenBank/DDBJ databases">
        <title>Isolation and genomic insights into novel planktonic Zetaproteobacteria from stratified waters of the Chesapeake Bay.</title>
        <authorList>
            <person name="McAllister S.M."/>
            <person name="Kato S."/>
            <person name="Chan C.S."/>
            <person name="Chiu B.K."/>
            <person name="Field E.K."/>
        </authorList>
    </citation>
    <scope>NUCLEOTIDE SEQUENCE [LARGE SCALE GENOMIC DNA]</scope>
    <source>
        <strain evidence="6 7">CP-5</strain>
    </source>
</reference>
<name>A0A2K8KZI9_MARES</name>
<feature type="transmembrane region" description="Helical" evidence="1">
    <location>
        <begin position="183"/>
        <end position="201"/>
    </location>
</feature>
<dbReference type="InterPro" id="IPR029787">
    <property type="entry name" value="Nucleotide_cyclase"/>
</dbReference>
<dbReference type="PANTHER" id="PTHR46663:SF3">
    <property type="entry name" value="SLL0267 PROTEIN"/>
    <property type="match status" value="1"/>
</dbReference>
<feature type="domain" description="PAC" evidence="3">
    <location>
        <begin position="328"/>
        <end position="380"/>
    </location>
</feature>
<dbReference type="NCBIfam" id="TIGR00229">
    <property type="entry name" value="sensory_box"/>
    <property type="match status" value="2"/>
</dbReference>
<dbReference type="GO" id="GO:0003824">
    <property type="term" value="F:catalytic activity"/>
    <property type="evidence" value="ECO:0007669"/>
    <property type="project" value="UniProtKB-ARBA"/>
</dbReference>
<dbReference type="PROSITE" id="PS50112">
    <property type="entry name" value="PAS"/>
    <property type="match status" value="2"/>
</dbReference>
<dbReference type="NCBIfam" id="TIGR00254">
    <property type="entry name" value="GGDEF"/>
    <property type="match status" value="1"/>
</dbReference>
<dbReference type="Pfam" id="PF00990">
    <property type="entry name" value="GGDEF"/>
    <property type="match status" value="1"/>
</dbReference>
<evidence type="ECO:0000259" key="4">
    <source>
        <dbReference type="PROSITE" id="PS50885"/>
    </source>
</evidence>
<evidence type="ECO:0000259" key="5">
    <source>
        <dbReference type="PROSITE" id="PS50887"/>
    </source>
</evidence>
<dbReference type="Proteomes" id="UP000231701">
    <property type="component" value="Chromosome"/>
</dbReference>
<dbReference type="Pfam" id="PF13426">
    <property type="entry name" value="PAS_9"/>
    <property type="match status" value="2"/>
</dbReference>